<dbReference type="AlphaFoldDB" id="I3IPC6"/>
<evidence type="ECO:0000313" key="1">
    <source>
        <dbReference type="EMBL" id="GAB63571.1"/>
    </source>
</evidence>
<gene>
    <name evidence="1" type="ORF">KSU1_D0262</name>
</gene>
<dbReference type="EMBL" id="BAFH01000004">
    <property type="protein sequence ID" value="GAB63571.1"/>
    <property type="molecule type" value="Genomic_DNA"/>
</dbReference>
<name>I3IPC6_9BACT</name>
<keyword evidence="2" id="KW-1185">Reference proteome</keyword>
<organism evidence="1 2">
    <name type="scientific">Candidatus Jettenia caeni</name>
    <dbReference type="NCBI Taxonomy" id="247490"/>
    <lineage>
        <taxon>Bacteria</taxon>
        <taxon>Pseudomonadati</taxon>
        <taxon>Planctomycetota</taxon>
        <taxon>Candidatus Brocadiia</taxon>
        <taxon>Candidatus Brocadiales</taxon>
        <taxon>Candidatus Brocadiaceae</taxon>
        <taxon>Candidatus Jettenia</taxon>
    </lineage>
</organism>
<dbReference type="Proteomes" id="UP000002985">
    <property type="component" value="Unassembled WGS sequence"/>
</dbReference>
<evidence type="ECO:0000313" key="2">
    <source>
        <dbReference type="Proteomes" id="UP000002985"/>
    </source>
</evidence>
<accession>I3IPC6</accession>
<protein>
    <submittedName>
        <fullName evidence="1">Uncharacterized protein</fullName>
    </submittedName>
</protein>
<reference evidence="1 2" key="1">
    <citation type="journal article" date="2012" name="FEBS Lett.">
        <title>Anammox organism KSU-1 expresses a NirK-type copper-containing nitrite reductase instead of a NirS-type with cytochrome cd1.</title>
        <authorList>
            <person name="Hira D."/>
            <person name="Toh H."/>
            <person name="Migita C.T."/>
            <person name="Okubo H."/>
            <person name="Nishiyama T."/>
            <person name="Hattori M."/>
            <person name="Furukawa K."/>
            <person name="Fujii T."/>
        </authorList>
    </citation>
    <scope>NUCLEOTIDE SEQUENCE [LARGE SCALE GENOMIC DNA]</scope>
</reference>
<comment type="caution">
    <text evidence="1">The sequence shown here is derived from an EMBL/GenBank/DDBJ whole genome shotgun (WGS) entry which is preliminary data.</text>
</comment>
<proteinExistence type="predicted"/>
<sequence length="102" mass="11464">MYFNNMLMNIFHKTYRFKGKVLPDGHLSIPDELATSAVGKEFEVVMTSIDDIQHSVSLYLDGKLKKKGKLKDLILDSASIEEAVKTTFGSTDISNVIEIVRK</sequence>